<evidence type="ECO:0000259" key="3">
    <source>
        <dbReference type="PROSITE" id="PS50878"/>
    </source>
</evidence>
<organism evidence="4 5">
    <name type="scientific">Arctia plantaginis</name>
    <name type="common">Wood tiger moth</name>
    <name type="synonym">Phalaena plantaginis</name>
    <dbReference type="NCBI Taxonomy" id="874455"/>
    <lineage>
        <taxon>Eukaryota</taxon>
        <taxon>Metazoa</taxon>
        <taxon>Ecdysozoa</taxon>
        <taxon>Arthropoda</taxon>
        <taxon>Hexapoda</taxon>
        <taxon>Insecta</taxon>
        <taxon>Pterygota</taxon>
        <taxon>Neoptera</taxon>
        <taxon>Endopterygota</taxon>
        <taxon>Lepidoptera</taxon>
        <taxon>Glossata</taxon>
        <taxon>Ditrysia</taxon>
        <taxon>Noctuoidea</taxon>
        <taxon>Erebidae</taxon>
        <taxon>Arctiinae</taxon>
        <taxon>Arctia</taxon>
    </lineage>
</organism>
<dbReference type="EMBL" id="CADEBC010000530">
    <property type="protein sequence ID" value="CAB3247352.1"/>
    <property type="molecule type" value="Genomic_DNA"/>
</dbReference>
<keyword evidence="5" id="KW-1185">Reference proteome</keyword>
<name>A0A8S1AEE8_ARCPL</name>
<feature type="domain" description="Reverse transcriptase" evidence="3">
    <location>
        <begin position="296"/>
        <end position="521"/>
    </location>
</feature>
<proteinExistence type="predicted"/>
<protein>
    <recommendedName>
        <fullName evidence="3">Reverse transcriptase domain-containing protein</fullName>
    </recommendedName>
</protein>
<dbReference type="GO" id="GO:0071897">
    <property type="term" value="P:DNA biosynthetic process"/>
    <property type="evidence" value="ECO:0007669"/>
    <property type="project" value="UniProtKB-ARBA"/>
</dbReference>
<dbReference type="Pfam" id="PF00078">
    <property type="entry name" value="RVT_1"/>
    <property type="match status" value="1"/>
</dbReference>
<gene>
    <name evidence="4" type="ORF">APLA_LOCUS11297</name>
</gene>
<sequence>MCTEFETDVVSLTEEKRDIRRAKRKDRTPHESGSKNAKKMKDTGPTLLAENTTQLPDKKILEWQTVKSKKEKKQSQKKKPRQSVGRPNALIVRPKEKEKYADILSRVKKDVPDEQVRSTVFMVALNSERISDGNAENMAKYLMKRITEACDTAMPRKRAVIRLASMHWLNEDIRNLRKKYRKARRTAQRCSKRPNYEELMAVYKKTRQRLNKAIKDSKRRCWNELILEVEDDPWGKPYKIEQYETEEIPPITENQLFEACSRVGNTKAPGLDRIPNIALKAAIKAAPAIFLDVYNKYLAEGTFPSMWKQQRLVLLPIGKKPPEEPTSYRPLCKLDTAGKILERILHRRIEAAVQPLLSSSQYGFRKGRSTLDAISIVVNTAKDAIAGTRWKGGTKKYCLVVTLDIKNAFNSAKWDCIMKALYEMKVPGYLRRMVASYFSDRILKYDTKTGPKTFKVTGGVPQGSVLGPLLWNIMYDVLLKLELPKEVKLVAYADDVAVVVVAKHSEEITFAFDATIEKISH</sequence>
<feature type="coiled-coil region" evidence="1">
    <location>
        <begin position="166"/>
        <end position="220"/>
    </location>
</feature>
<reference evidence="4 5" key="1">
    <citation type="submission" date="2020-04" db="EMBL/GenBank/DDBJ databases">
        <authorList>
            <person name="Wallbank WR R."/>
            <person name="Pardo Diaz C."/>
            <person name="Kozak K."/>
            <person name="Martin S."/>
            <person name="Jiggins C."/>
            <person name="Moest M."/>
            <person name="Warren A I."/>
            <person name="Byers J.R.P. K."/>
            <person name="Montejo-Kovacevich G."/>
            <person name="Yen C E."/>
        </authorList>
    </citation>
    <scope>NUCLEOTIDE SEQUENCE [LARGE SCALE GENOMIC DNA]</scope>
</reference>
<keyword evidence="1" id="KW-0175">Coiled coil</keyword>
<dbReference type="Proteomes" id="UP000494106">
    <property type="component" value="Unassembled WGS sequence"/>
</dbReference>
<comment type="caution">
    <text evidence="4">The sequence shown here is derived from an EMBL/GenBank/DDBJ whole genome shotgun (WGS) entry which is preliminary data.</text>
</comment>
<dbReference type="OrthoDB" id="7466649at2759"/>
<dbReference type="InterPro" id="IPR000477">
    <property type="entry name" value="RT_dom"/>
</dbReference>
<evidence type="ECO:0000256" key="1">
    <source>
        <dbReference type="SAM" id="Coils"/>
    </source>
</evidence>
<dbReference type="InterPro" id="IPR043502">
    <property type="entry name" value="DNA/RNA_pol_sf"/>
</dbReference>
<feature type="region of interest" description="Disordered" evidence="2">
    <location>
        <begin position="1"/>
        <end position="92"/>
    </location>
</feature>
<dbReference type="PANTHER" id="PTHR19446">
    <property type="entry name" value="REVERSE TRANSCRIPTASES"/>
    <property type="match status" value="1"/>
</dbReference>
<evidence type="ECO:0000313" key="4">
    <source>
        <dbReference type="EMBL" id="CAB3247352.1"/>
    </source>
</evidence>
<dbReference type="CDD" id="cd01650">
    <property type="entry name" value="RT_nLTR_like"/>
    <property type="match status" value="1"/>
</dbReference>
<dbReference type="SUPFAM" id="SSF56672">
    <property type="entry name" value="DNA/RNA polymerases"/>
    <property type="match status" value="1"/>
</dbReference>
<feature type="compositionally biased region" description="Basic residues" evidence="2">
    <location>
        <begin position="67"/>
        <end position="81"/>
    </location>
</feature>
<dbReference type="AlphaFoldDB" id="A0A8S1AEE8"/>
<evidence type="ECO:0000256" key="2">
    <source>
        <dbReference type="SAM" id="MobiDB-lite"/>
    </source>
</evidence>
<evidence type="ECO:0000313" key="5">
    <source>
        <dbReference type="Proteomes" id="UP000494106"/>
    </source>
</evidence>
<accession>A0A8S1AEE8</accession>
<dbReference type="PROSITE" id="PS50878">
    <property type="entry name" value="RT_POL"/>
    <property type="match status" value="1"/>
</dbReference>